<dbReference type="SMART" id="SM00086">
    <property type="entry name" value="PAC"/>
    <property type="match status" value="1"/>
</dbReference>
<feature type="domain" description="Histidine kinase" evidence="7">
    <location>
        <begin position="458"/>
        <end position="636"/>
    </location>
</feature>
<dbReference type="InterPro" id="IPR003594">
    <property type="entry name" value="HATPase_dom"/>
</dbReference>
<protein>
    <recommendedName>
        <fullName evidence="2">histidine kinase</fullName>
        <ecNumber evidence="2">2.7.13.3</ecNumber>
    </recommendedName>
</protein>
<dbReference type="InterPro" id="IPR052162">
    <property type="entry name" value="Sensor_kinase/Photoreceptor"/>
</dbReference>
<gene>
    <name evidence="10" type="ORF">JIN84_15900</name>
</gene>
<dbReference type="RefSeq" id="WP_200352057.1">
    <property type="nucleotide sequence ID" value="NZ_BAABHZ010000001.1"/>
</dbReference>
<dbReference type="CDD" id="cd00130">
    <property type="entry name" value="PAS"/>
    <property type="match status" value="1"/>
</dbReference>
<dbReference type="SUPFAM" id="SSF55874">
    <property type="entry name" value="ATPase domain of HSP90 chaperone/DNA topoisomerase II/histidine kinase"/>
    <property type="match status" value="1"/>
</dbReference>
<evidence type="ECO:0000259" key="8">
    <source>
        <dbReference type="PROSITE" id="PS50112"/>
    </source>
</evidence>
<keyword evidence="5" id="KW-0418">Kinase</keyword>
<name>A0A934VBB9_9BACT</name>
<keyword evidence="3" id="KW-0597">Phosphoprotein</keyword>
<dbReference type="EC" id="2.7.13.3" evidence="2"/>
<dbReference type="InterPro" id="IPR000700">
    <property type="entry name" value="PAS-assoc_C"/>
</dbReference>
<feature type="domain" description="PAS" evidence="8">
    <location>
        <begin position="233"/>
        <end position="303"/>
    </location>
</feature>
<dbReference type="EMBL" id="JAENIK010000012">
    <property type="protein sequence ID" value="MBK1817103.1"/>
    <property type="molecule type" value="Genomic_DNA"/>
</dbReference>
<keyword evidence="11" id="KW-1185">Reference proteome</keyword>
<feature type="transmembrane region" description="Helical" evidence="6">
    <location>
        <begin position="63"/>
        <end position="84"/>
    </location>
</feature>
<accession>A0A934VBB9</accession>
<dbReference type="PANTHER" id="PTHR43304:SF1">
    <property type="entry name" value="PAC DOMAIN-CONTAINING PROTEIN"/>
    <property type="match status" value="1"/>
</dbReference>
<evidence type="ECO:0000313" key="10">
    <source>
        <dbReference type="EMBL" id="MBK1817103.1"/>
    </source>
</evidence>
<dbReference type="Gene3D" id="3.30.565.10">
    <property type="entry name" value="Histidine kinase-like ATPase, C-terminal domain"/>
    <property type="match status" value="1"/>
</dbReference>
<evidence type="ECO:0000256" key="2">
    <source>
        <dbReference type="ARBA" id="ARBA00012438"/>
    </source>
</evidence>
<dbReference type="InterPro" id="IPR004358">
    <property type="entry name" value="Sig_transdc_His_kin-like_C"/>
</dbReference>
<sequence>MTGPDVATKSRTVELFQEAQSNVHRHTDRLFANLMIIQWLAGIVAALVVSPRTWIGTDSQTHLHVWVAIFLGGAITGFPVFLAWKKPGDVLTRHTIAVAQMLYSALLIHLTGGRVETHFHVFGSLAFLAIYRDWRVLVSATVVIGIDHFARGLFWPQSVFGIATASHWRWLEHVGWVAFEDAFLLVSTRQSLRDMYEVASRRAVLETNNARIEQLVTERTAELVATHQELRGSEDRFASAFEHASIGMALVSPEGHWLKVNRALCELLGYTPEELFTQTFQDITHPDDLDIDLAHMQSVIDGKAPSYQMQKRYLDKEGRLVWVLLSVSLVRDADGKPLHFISQIQDITERRRAEASLDAVQGELIEASRRAGMAEVATSVLHNIGNVLNSVNISCAMVSTKVRNSRVGSVMKTAELLDEHSTDLAGFFANDPRGPQLPGFLRKLAARLEEEQSSVIAELQLLEKNIDHIKEVVAMQQSYSKGSGVTEIVNVADLLDDSLRMNGDALARHRVEVIREYSKVPPITVEKHKAVQILVNLIRNAKQACDESLRKDKSMTVRLTGTEKGARIEIIDNGIGIARENLTRIFEHGYTTKPQGHGFGLHSGAIAARELGGSLTVHSEGTEQGATFILELPLAPNS</sequence>
<comment type="catalytic activity">
    <reaction evidence="1">
        <text>ATP + protein L-histidine = ADP + protein N-phospho-L-histidine.</text>
        <dbReference type="EC" id="2.7.13.3"/>
    </reaction>
</comment>
<dbReference type="SUPFAM" id="SSF55785">
    <property type="entry name" value="PYP-like sensor domain (PAS domain)"/>
    <property type="match status" value="1"/>
</dbReference>
<evidence type="ECO:0000256" key="1">
    <source>
        <dbReference type="ARBA" id="ARBA00000085"/>
    </source>
</evidence>
<evidence type="ECO:0000256" key="4">
    <source>
        <dbReference type="ARBA" id="ARBA00022679"/>
    </source>
</evidence>
<dbReference type="PROSITE" id="PS50109">
    <property type="entry name" value="HIS_KIN"/>
    <property type="match status" value="1"/>
</dbReference>
<reference evidence="10" key="1">
    <citation type="submission" date="2021-01" db="EMBL/GenBank/DDBJ databases">
        <title>Modified the classification status of verrucomicrobia.</title>
        <authorList>
            <person name="Feng X."/>
        </authorList>
    </citation>
    <scope>NUCLEOTIDE SEQUENCE</scope>
    <source>
        <strain evidence="10">JCM 18052</strain>
    </source>
</reference>
<feature type="transmembrane region" description="Helical" evidence="6">
    <location>
        <begin position="30"/>
        <end position="51"/>
    </location>
</feature>
<dbReference type="PROSITE" id="PS50112">
    <property type="entry name" value="PAS"/>
    <property type="match status" value="1"/>
</dbReference>
<dbReference type="Pfam" id="PF08447">
    <property type="entry name" value="PAS_3"/>
    <property type="match status" value="1"/>
</dbReference>
<dbReference type="InterPro" id="IPR036890">
    <property type="entry name" value="HATPase_C_sf"/>
</dbReference>
<evidence type="ECO:0000259" key="7">
    <source>
        <dbReference type="PROSITE" id="PS50109"/>
    </source>
</evidence>
<feature type="domain" description="PAC" evidence="9">
    <location>
        <begin position="307"/>
        <end position="359"/>
    </location>
</feature>
<organism evidence="10 11">
    <name type="scientific">Luteolibacter yonseiensis</name>
    <dbReference type="NCBI Taxonomy" id="1144680"/>
    <lineage>
        <taxon>Bacteria</taxon>
        <taxon>Pseudomonadati</taxon>
        <taxon>Verrucomicrobiota</taxon>
        <taxon>Verrucomicrobiia</taxon>
        <taxon>Verrucomicrobiales</taxon>
        <taxon>Verrucomicrobiaceae</taxon>
        <taxon>Luteolibacter</taxon>
    </lineage>
</organism>
<evidence type="ECO:0000313" key="11">
    <source>
        <dbReference type="Proteomes" id="UP000600139"/>
    </source>
</evidence>
<dbReference type="GO" id="GO:0004673">
    <property type="term" value="F:protein histidine kinase activity"/>
    <property type="evidence" value="ECO:0007669"/>
    <property type="project" value="UniProtKB-EC"/>
</dbReference>
<keyword evidence="4" id="KW-0808">Transferase</keyword>
<dbReference type="AlphaFoldDB" id="A0A934VBB9"/>
<feature type="transmembrane region" description="Helical" evidence="6">
    <location>
        <begin position="96"/>
        <end position="115"/>
    </location>
</feature>
<evidence type="ECO:0000256" key="3">
    <source>
        <dbReference type="ARBA" id="ARBA00022553"/>
    </source>
</evidence>
<dbReference type="CDD" id="cd00075">
    <property type="entry name" value="HATPase"/>
    <property type="match status" value="1"/>
</dbReference>
<dbReference type="Gene3D" id="3.30.450.20">
    <property type="entry name" value="PAS domain"/>
    <property type="match status" value="1"/>
</dbReference>
<proteinExistence type="predicted"/>
<dbReference type="PRINTS" id="PR00344">
    <property type="entry name" value="BCTRLSENSOR"/>
</dbReference>
<dbReference type="InterPro" id="IPR001610">
    <property type="entry name" value="PAC"/>
</dbReference>
<dbReference type="SMART" id="SM00091">
    <property type="entry name" value="PAS"/>
    <property type="match status" value="1"/>
</dbReference>
<keyword evidence="6" id="KW-0472">Membrane</keyword>
<dbReference type="PANTHER" id="PTHR43304">
    <property type="entry name" value="PHYTOCHROME-LIKE PROTEIN CPH1"/>
    <property type="match status" value="1"/>
</dbReference>
<dbReference type="InterPro" id="IPR005467">
    <property type="entry name" value="His_kinase_dom"/>
</dbReference>
<evidence type="ECO:0000256" key="5">
    <source>
        <dbReference type="ARBA" id="ARBA00022777"/>
    </source>
</evidence>
<keyword evidence="6" id="KW-0812">Transmembrane</keyword>
<dbReference type="InterPro" id="IPR000014">
    <property type="entry name" value="PAS"/>
</dbReference>
<evidence type="ECO:0000259" key="9">
    <source>
        <dbReference type="PROSITE" id="PS50113"/>
    </source>
</evidence>
<dbReference type="NCBIfam" id="TIGR00229">
    <property type="entry name" value="sensory_box"/>
    <property type="match status" value="1"/>
</dbReference>
<dbReference type="PROSITE" id="PS50113">
    <property type="entry name" value="PAC"/>
    <property type="match status" value="1"/>
</dbReference>
<comment type="caution">
    <text evidence="10">The sequence shown here is derived from an EMBL/GenBank/DDBJ whole genome shotgun (WGS) entry which is preliminary data.</text>
</comment>
<dbReference type="SMART" id="SM00387">
    <property type="entry name" value="HATPase_c"/>
    <property type="match status" value="1"/>
</dbReference>
<keyword evidence="6" id="KW-1133">Transmembrane helix</keyword>
<dbReference type="Proteomes" id="UP000600139">
    <property type="component" value="Unassembled WGS sequence"/>
</dbReference>
<dbReference type="Pfam" id="PF02518">
    <property type="entry name" value="HATPase_c"/>
    <property type="match status" value="1"/>
</dbReference>
<dbReference type="InterPro" id="IPR035965">
    <property type="entry name" value="PAS-like_dom_sf"/>
</dbReference>
<evidence type="ECO:0000256" key="6">
    <source>
        <dbReference type="SAM" id="Phobius"/>
    </source>
</evidence>
<dbReference type="InterPro" id="IPR013655">
    <property type="entry name" value="PAS_fold_3"/>
</dbReference>